<sequence length="31" mass="3388">MLSVVGEVIFLQDGLSAACFYGATLINFFNF</sequence>
<dbReference type="EMBL" id="GGEC01077601">
    <property type="protein sequence ID" value="MBX58085.1"/>
    <property type="molecule type" value="Transcribed_RNA"/>
</dbReference>
<accession>A0A2P2PTQ0</accession>
<proteinExistence type="predicted"/>
<name>A0A2P2PTQ0_RHIMU</name>
<protein>
    <submittedName>
        <fullName evidence="1">Uncharacterized protein</fullName>
    </submittedName>
</protein>
<reference evidence="1" key="1">
    <citation type="submission" date="2018-02" db="EMBL/GenBank/DDBJ databases">
        <title>Rhizophora mucronata_Transcriptome.</title>
        <authorList>
            <person name="Meera S.P."/>
            <person name="Sreeshan A."/>
            <person name="Augustine A."/>
        </authorList>
    </citation>
    <scope>NUCLEOTIDE SEQUENCE</scope>
    <source>
        <tissue evidence="1">Leaf</tissue>
    </source>
</reference>
<organism evidence="1">
    <name type="scientific">Rhizophora mucronata</name>
    <name type="common">Asiatic mangrove</name>
    <dbReference type="NCBI Taxonomy" id="61149"/>
    <lineage>
        <taxon>Eukaryota</taxon>
        <taxon>Viridiplantae</taxon>
        <taxon>Streptophyta</taxon>
        <taxon>Embryophyta</taxon>
        <taxon>Tracheophyta</taxon>
        <taxon>Spermatophyta</taxon>
        <taxon>Magnoliopsida</taxon>
        <taxon>eudicotyledons</taxon>
        <taxon>Gunneridae</taxon>
        <taxon>Pentapetalae</taxon>
        <taxon>rosids</taxon>
        <taxon>fabids</taxon>
        <taxon>Malpighiales</taxon>
        <taxon>Rhizophoraceae</taxon>
        <taxon>Rhizophora</taxon>
    </lineage>
</organism>
<evidence type="ECO:0000313" key="1">
    <source>
        <dbReference type="EMBL" id="MBX58085.1"/>
    </source>
</evidence>
<dbReference type="AlphaFoldDB" id="A0A2P2PTQ0"/>